<dbReference type="InterPro" id="IPR017871">
    <property type="entry name" value="ABC_transporter-like_CS"/>
</dbReference>
<dbReference type="Gene3D" id="1.10.287.380">
    <property type="entry name" value="Valyl-tRNA synthetase, C-terminal domain"/>
    <property type="match status" value="1"/>
</dbReference>
<evidence type="ECO:0000259" key="5">
    <source>
        <dbReference type="PROSITE" id="PS50893"/>
    </source>
</evidence>
<evidence type="ECO:0000313" key="6">
    <source>
        <dbReference type="EMBL" id="RVU48787.1"/>
    </source>
</evidence>
<dbReference type="SUPFAM" id="SSF52540">
    <property type="entry name" value="P-loop containing nucleoside triphosphate hydrolases"/>
    <property type="match status" value="2"/>
</dbReference>
<dbReference type="InterPro" id="IPR032524">
    <property type="entry name" value="ABC_tran_C"/>
</dbReference>
<gene>
    <name evidence="6" type="ORF">EA187_04985</name>
</gene>
<sequence>MRLMPPSDPGCDHPEGTRDDSSGWKRVSICGGHPAPATLPGRRVIGIPRGNFLAEMHLMIRLDTISKAYGNDELFRNLNWQLSPGQKIGLVGPNGAGKTTLFRVIVGQEEADRGEVIQPRGVRVGYLPQELAVEEQGSVLDLVLGGRQDLLDMERDLQRAEEALARGESSEQASAAYADLQEQFRVRGGYEFRSRAREIAAGMGFSNEEMDAPIQTFSGGWQMRALLSRLLLFRPEVLLLDEPTNHLDLESIEWLEKFLSGYEGTIIVISHDRYFLNRLVDTIAELSGGQVQLYKGNYDNFIKERRERRERIVTQAAEQAKEIAQIEEFIERFRYKASKARQAQSRIKQLEKIERIVVPPDYEATIGFEFPAPPRIGKVALEARQVSKRFDDNIIYEGVDFVLERGDHVALVGPNGAGKTTLLKMLAGRLQPDEGEVVEGHNVQLRYFAQHSVDQLDLRRTVLQEMEASATMESASRVRSILGAFLFSGDDVHKPISVLSGGEKGRLALAKMLLEPAGVLLLDEPTNHLDISSRQVLEHALKHFEGAFCVISHDRYFLNEVVNKVVLVEDGQLKLYPGTYEEFRWRRERELESEDQGQGTVSAASPSSSVSDGPLVSRKDQRRALAEIRKRRDAETRTLRAQLKKLEAKIEALETEHSELQTKLADPATYDAGDEVAGINQRFHAVEEELTEVLMAWEEQGAAVEAIEQRYAEEEAAVRES</sequence>
<evidence type="ECO:0000256" key="1">
    <source>
        <dbReference type="ARBA" id="ARBA00022741"/>
    </source>
</evidence>
<evidence type="ECO:0000313" key="7">
    <source>
        <dbReference type="Proteomes" id="UP000282926"/>
    </source>
</evidence>
<feature type="domain" description="ABC transporter" evidence="5">
    <location>
        <begin position="60"/>
        <end position="313"/>
    </location>
</feature>
<dbReference type="Gene3D" id="3.40.50.300">
    <property type="entry name" value="P-loop containing nucleotide triphosphate hydrolases"/>
    <property type="match status" value="2"/>
</dbReference>
<dbReference type="InterPro" id="IPR027417">
    <property type="entry name" value="P-loop_NTPase"/>
</dbReference>
<protein>
    <submittedName>
        <fullName evidence="6">ABC transporter ATP-binding protein</fullName>
    </submittedName>
</protein>
<dbReference type="PROSITE" id="PS00211">
    <property type="entry name" value="ABC_TRANSPORTER_1"/>
    <property type="match status" value="1"/>
</dbReference>
<keyword evidence="3" id="KW-0175">Coiled coil</keyword>
<reference evidence="6 7" key="1">
    <citation type="submission" date="2019-01" db="EMBL/GenBank/DDBJ databases">
        <title>Lujinxingia litoralis gen. nov., sp. nov. and Lujinxingia sediminis gen. nov., sp. nov., new members in the order Bradymonadales, isolated from coastal sediment.</title>
        <authorList>
            <person name="Li C.-M."/>
        </authorList>
    </citation>
    <scope>NUCLEOTIDE SEQUENCE [LARGE SCALE GENOMIC DNA]</scope>
    <source>
        <strain evidence="6 7">SEH01</strain>
    </source>
</reference>
<evidence type="ECO:0000256" key="4">
    <source>
        <dbReference type="SAM" id="MobiDB-lite"/>
    </source>
</evidence>
<dbReference type="InterPro" id="IPR003593">
    <property type="entry name" value="AAA+_ATPase"/>
</dbReference>
<dbReference type="PROSITE" id="PS50893">
    <property type="entry name" value="ABC_TRANSPORTER_2"/>
    <property type="match status" value="2"/>
</dbReference>
<dbReference type="InterPro" id="IPR051309">
    <property type="entry name" value="ABCF_ATPase"/>
</dbReference>
<keyword evidence="7" id="KW-1185">Reference proteome</keyword>
<dbReference type="Pfam" id="PF12848">
    <property type="entry name" value="ABC_tran_Xtn"/>
    <property type="match status" value="1"/>
</dbReference>
<dbReference type="Proteomes" id="UP000282926">
    <property type="component" value="Unassembled WGS sequence"/>
</dbReference>
<dbReference type="InterPro" id="IPR032781">
    <property type="entry name" value="ABC_tran_Xtn"/>
</dbReference>
<feature type="compositionally biased region" description="Basic and acidic residues" evidence="4">
    <location>
        <begin position="10"/>
        <end position="23"/>
    </location>
</feature>
<name>A0ABY0CY22_9DELT</name>
<dbReference type="InterPro" id="IPR003439">
    <property type="entry name" value="ABC_transporter-like_ATP-bd"/>
</dbReference>
<accession>A0ABY0CY22</accession>
<feature type="compositionally biased region" description="Low complexity" evidence="4">
    <location>
        <begin position="601"/>
        <end position="611"/>
    </location>
</feature>
<organism evidence="6 7">
    <name type="scientific">Lujinxingia sediminis</name>
    <dbReference type="NCBI Taxonomy" id="2480984"/>
    <lineage>
        <taxon>Bacteria</taxon>
        <taxon>Deltaproteobacteria</taxon>
        <taxon>Bradymonadales</taxon>
        <taxon>Lujinxingiaceae</taxon>
        <taxon>Lujinxingia</taxon>
    </lineage>
</organism>
<keyword evidence="1" id="KW-0547">Nucleotide-binding</keyword>
<evidence type="ECO:0000256" key="2">
    <source>
        <dbReference type="ARBA" id="ARBA00022840"/>
    </source>
</evidence>
<dbReference type="PANTHER" id="PTHR42855">
    <property type="entry name" value="ABC TRANSPORTER ATP-BINDING SUBUNIT"/>
    <property type="match status" value="1"/>
</dbReference>
<dbReference type="SMART" id="SM00382">
    <property type="entry name" value="AAA"/>
    <property type="match status" value="2"/>
</dbReference>
<dbReference type="InterPro" id="IPR037118">
    <property type="entry name" value="Val-tRNA_synth_C_sf"/>
</dbReference>
<dbReference type="GO" id="GO:0005524">
    <property type="term" value="F:ATP binding"/>
    <property type="evidence" value="ECO:0007669"/>
    <property type="project" value="UniProtKB-KW"/>
</dbReference>
<proteinExistence type="predicted"/>
<dbReference type="EMBL" id="SADD01000001">
    <property type="protein sequence ID" value="RVU48787.1"/>
    <property type="molecule type" value="Genomic_DNA"/>
</dbReference>
<feature type="domain" description="ABC transporter" evidence="5">
    <location>
        <begin position="381"/>
        <end position="595"/>
    </location>
</feature>
<dbReference type="Pfam" id="PF00005">
    <property type="entry name" value="ABC_tran"/>
    <property type="match status" value="2"/>
</dbReference>
<keyword evidence="2 6" id="KW-0067">ATP-binding</keyword>
<feature type="coiled-coil region" evidence="3">
    <location>
        <begin position="629"/>
        <end position="663"/>
    </location>
</feature>
<feature type="region of interest" description="Disordered" evidence="4">
    <location>
        <begin position="1"/>
        <end position="25"/>
    </location>
</feature>
<evidence type="ECO:0000256" key="3">
    <source>
        <dbReference type="SAM" id="Coils"/>
    </source>
</evidence>
<dbReference type="PANTHER" id="PTHR42855:SF2">
    <property type="entry name" value="DRUG RESISTANCE ABC TRANSPORTER,ATP-BINDING PROTEIN"/>
    <property type="match status" value="1"/>
</dbReference>
<comment type="caution">
    <text evidence="6">The sequence shown here is derived from an EMBL/GenBank/DDBJ whole genome shotgun (WGS) entry which is preliminary data.</text>
</comment>
<dbReference type="Pfam" id="PF16326">
    <property type="entry name" value="ABC_tran_CTD"/>
    <property type="match status" value="1"/>
</dbReference>
<dbReference type="CDD" id="cd03221">
    <property type="entry name" value="ABCF_EF-3"/>
    <property type="match status" value="2"/>
</dbReference>
<feature type="region of interest" description="Disordered" evidence="4">
    <location>
        <begin position="589"/>
        <end position="621"/>
    </location>
</feature>